<dbReference type="AlphaFoldDB" id="A0A1C3UPY7"/>
<gene>
    <name evidence="1" type="ORF">GA0061099_1002484</name>
</gene>
<name>A0A1C3UPY7_9BRAD</name>
<dbReference type="RefSeq" id="WP_036024015.1">
    <property type="nucleotide sequence ID" value="NZ_FMAE01000002.1"/>
</dbReference>
<sequence length="69" mass="7329">MQYSSELIHTMRQALETVMASVPAHQSVFGLKAAVAECILKAAAHGHTSYDGLETAASDQLQAIIAMLT</sequence>
<dbReference type="Proteomes" id="UP000183174">
    <property type="component" value="Unassembled WGS sequence"/>
</dbReference>
<evidence type="ECO:0000313" key="2">
    <source>
        <dbReference type="Proteomes" id="UP000183174"/>
    </source>
</evidence>
<organism evidence="1 2">
    <name type="scientific">Bradyrhizobium yuanmingense</name>
    <dbReference type="NCBI Taxonomy" id="108015"/>
    <lineage>
        <taxon>Bacteria</taxon>
        <taxon>Pseudomonadati</taxon>
        <taxon>Pseudomonadota</taxon>
        <taxon>Alphaproteobacteria</taxon>
        <taxon>Hyphomicrobiales</taxon>
        <taxon>Nitrobacteraceae</taxon>
        <taxon>Bradyrhizobium</taxon>
    </lineage>
</organism>
<accession>A0A1C3UPY7</accession>
<reference evidence="1 2" key="1">
    <citation type="submission" date="2016-08" db="EMBL/GenBank/DDBJ databases">
        <authorList>
            <person name="Seilhamer J.J."/>
        </authorList>
    </citation>
    <scope>NUCLEOTIDE SEQUENCE [LARGE SCALE GENOMIC DNA]</scope>
    <source>
        <strain evidence="1 2">CCBAU 10071</strain>
    </source>
</reference>
<proteinExistence type="predicted"/>
<protein>
    <submittedName>
        <fullName evidence="1">Uncharacterized protein</fullName>
    </submittedName>
</protein>
<evidence type="ECO:0000313" key="1">
    <source>
        <dbReference type="EMBL" id="SCB17512.1"/>
    </source>
</evidence>
<dbReference type="EMBL" id="FMAE01000002">
    <property type="protein sequence ID" value="SCB17512.1"/>
    <property type="molecule type" value="Genomic_DNA"/>
</dbReference>